<protein>
    <submittedName>
        <fullName evidence="1">Uncharacterized protein</fullName>
    </submittedName>
</protein>
<gene>
    <name evidence="1" type="ORF">Mic7113_5189</name>
</gene>
<accession>K9WM36</accession>
<dbReference type="KEGG" id="mic:Mic7113_5189"/>
<proteinExistence type="predicted"/>
<name>K9WM36_9CYAN</name>
<dbReference type="Proteomes" id="UP000010471">
    <property type="component" value="Chromosome"/>
</dbReference>
<organism evidence="1 2">
    <name type="scientific">Allocoleopsis franciscana PCC 7113</name>
    <dbReference type="NCBI Taxonomy" id="1173027"/>
    <lineage>
        <taxon>Bacteria</taxon>
        <taxon>Bacillati</taxon>
        <taxon>Cyanobacteriota</taxon>
        <taxon>Cyanophyceae</taxon>
        <taxon>Coleofasciculales</taxon>
        <taxon>Coleofasciculaceae</taxon>
        <taxon>Allocoleopsis</taxon>
        <taxon>Allocoleopsis franciscana</taxon>
    </lineage>
</organism>
<evidence type="ECO:0000313" key="2">
    <source>
        <dbReference type="Proteomes" id="UP000010471"/>
    </source>
</evidence>
<dbReference type="HOGENOM" id="CLU_155096_0_0_3"/>
<dbReference type="AlphaFoldDB" id="K9WM36"/>
<reference evidence="1 2" key="1">
    <citation type="submission" date="2012-06" db="EMBL/GenBank/DDBJ databases">
        <title>Finished chromosome of genome of Microcoleus sp. PCC 7113.</title>
        <authorList>
            <consortium name="US DOE Joint Genome Institute"/>
            <person name="Gugger M."/>
            <person name="Coursin T."/>
            <person name="Rippka R."/>
            <person name="Tandeau De Marsac N."/>
            <person name="Huntemann M."/>
            <person name="Wei C.-L."/>
            <person name="Han J."/>
            <person name="Detter J.C."/>
            <person name="Han C."/>
            <person name="Tapia R."/>
            <person name="Chen A."/>
            <person name="Kyrpides N."/>
            <person name="Mavromatis K."/>
            <person name="Markowitz V."/>
            <person name="Szeto E."/>
            <person name="Ivanova N."/>
            <person name="Pagani I."/>
            <person name="Pati A."/>
            <person name="Goodwin L."/>
            <person name="Nordberg H.P."/>
            <person name="Cantor M.N."/>
            <person name="Hua S.X."/>
            <person name="Woyke T."/>
            <person name="Kerfeld C.A."/>
        </authorList>
    </citation>
    <scope>NUCLEOTIDE SEQUENCE [LARGE SCALE GENOMIC DNA]</scope>
    <source>
        <strain evidence="1 2">PCC 7113</strain>
    </source>
</reference>
<dbReference type="RefSeq" id="WP_015184977.1">
    <property type="nucleotide sequence ID" value="NC_019738.1"/>
</dbReference>
<dbReference type="OrthoDB" id="461705at2"/>
<sequence>MTTLFRRLQPAQKFRITIGAIAQLLKIPKHLIVRVECWAYILFVHRRDKGGQFMSYRQLQQWRNAVACQMQKCSTWQELQAVWLAIEFDYKKHKEQYNDEHYPFLSQIWTKYWDKLRDNKPFIDSLAQKTRFNLTEEFS</sequence>
<evidence type="ECO:0000313" key="1">
    <source>
        <dbReference type="EMBL" id="AFZ20844.1"/>
    </source>
</evidence>
<keyword evidence="2" id="KW-1185">Reference proteome</keyword>
<dbReference type="eggNOG" id="ENOG5034152">
    <property type="taxonomic scope" value="Bacteria"/>
</dbReference>
<dbReference type="EMBL" id="CP003630">
    <property type="protein sequence ID" value="AFZ20844.1"/>
    <property type="molecule type" value="Genomic_DNA"/>
</dbReference>